<proteinExistence type="predicted"/>
<dbReference type="PROSITE" id="PS51186">
    <property type="entry name" value="GNAT"/>
    <property type="match status" value="1"/>
</dbReference>
<dbReference type="STRING" id="5466.A0A4R8QNX2"/>
<dbReference type="PANTHER" id="PTHR42791">
    <property type="entry name" value="GNAT FAMILY ACETYLTRANSFERASE"/>
    <property type="match status" value="1"/>
</dbReference>
<evidence type="ECO:0000313" key="3">
    <source>
        <dbReference type="Proteomes" id="UP000295703"/>
    </source>
</evidence>
<dbReference type="PANTHER" id="PTHR42791:SF14">
    <property type="entry name" value="N-ACETYLTRANSFERASE DOMAIN-CONTAINING PROTEIN"/>
    <property type="match status" value="1"/>
</dbReference>
<sequence length="256" mass="27797">MSSSTAGQSPSSVVIEPITDESDFHHVAEAAINAFGHQVHDGVYIAMNPGWDTPEGVRASGERMASRWRSVGKDREGRPTTVFLKATVPDPEDAGKRRIAGLAIWMQASAVEGHGEPHPSKDKLKQALGLEALYPGNETEQRYLAQCMSSLHKQRAEVIEQKAAASPPAVFVLDLCAVDPKFQGRGAAKQLVQWGLDEAKRRGGLEAILEGSSMGRHVYAKLGFKQEGPEMAYDVDEEFAARERPSNIFMRTGGTA</sequence>
<reference evidence="2 3" key="1">
    <citation type="submission" date="2018-12" db="EMBL/GenBank/DDBJ databases">
        <title>Genome sequence and assembly of Colletotrichum trifolii.</title>
        <authorList>
            <person name="Gan P."/>
            <person name="Shirasu K."/>
        </authorList>
    </citation>
    <scope>NUCLEOTIDE SEQUENCE [LARGE SCALE GENOMIC DNA]</scope>
    <source>
        <strain evidence="2 3">543-2</strain>
    </source>
</reference>
<organism evidence="2 3">
    <name type="scientific">Colletotrichum trifolii</name>
    <dbReference type="NCBI Taxonomy" id="5466"/>
    <lineage>
        <taxon>Eukaryota</taxon>
        <taxon>Fungi</taxon>
        <taxon>Dikarya</taxon>
        <taxon>Ascomycota</taxon>
        <taxon>Pezizomycotina</taxon>
        <taxon>Sordariomycetes</taxon>
        <taxon>Hypocreomycetidae</taxon>
        <taxon>Glomerellales</taxon>
        <taxon>Glomerellaceae</taxon>
        <taxon>Colletotrichum</taxon>
        <taxon>Colletotrichum orbiculare species complex</taxon>
    </lineage>
</organism>
<dbReference type="InterPro" id="IPR016181">
    <property type="entry name" value="Acyl_CoA_acyltransferase"/>
</dbReference>
<dbReference type="GO" id="GO:0016747">
    <property type="term" value="F:acyltransferase activity, transferring groups other than amino-acyl groups"/>
    <property type="evidence" value="ECO:0007669"/>
    <property type="project" value="InterPro"/>
</dbReference>
<dbReference type="InterPro" id="IPR052523">
    <property type="entry name" value="Trichothecene_AcTrans"/>
</dbReference>
<comment type="caution">
    <text evidence="2">The sequence shown here is derived from an EMBL/GenBank/DDBJ whole genome shotgun (WGS) entry which is preliminary data.</text>
</comment>
<dbReference type="AlphaFoldDB" id="A0A4R8QNX2"/>
<gene>
    <name evidence="2" type="ORF">CTRI78_v011134</name>
</gene>
<keyword evidence="3" id="KW-1185">Reference proteome</keyword>
<dbReference type="Proteomes" id="UP000295703">
    <property type="component" value="Unassembled WGS sequence"/>
</dbReference>
<dbReference type="EMBL" id="RYZW01000228">
    <property type="protein sequence ID" value="TDZ37405.1"/>
    <property type="molecule type" value="Genomic_DNA"/>
</dbReference>
<dbReference type="Pfam" id="PF13673">
    <property type="entry name" value="Acetyltransf_10"/>
    <property type="match status" value="1"/>
</dbReference>
<dbReference type="InterPro" id="IPR000182">
    <property type="entry name" value="GNAT_dom"/>
</dbReference>
<evidence type="ECO:0000259" key="1">
    <source>
        <dbReference type="PROSITE" id="PS51186"/>
    </source>
</evidence>
<protein>
    <recommendedName>
        <fullName evidence="1">N-acetyltransferase domain-containing protein</fullName>
    </recommendedName>
</protein>
<evidence type="ECO:0000313" key="2">
    <source>
        <dbReference type="EMBL" id="TDZ37405.1"/>
    </source>
</evidence>
<dbReference type="CDD" id="cd04301">
    <property type="entry name" value="NAT_SF"/>
    <property type="match status" value="1"/>
</dbReference>
<dbReference type="Gene3D" id="3.40.630.30">
    <property type="match status" value="1"/>
</dbReference>
<dbReference type="SUPFAM" id="SSF55729">
    <property type="entry name" value="Acyl-CoA N-acyltransferases (Nat)"/>
    <property type="match status" value="1"/>
</dbReference>
<accession>A0A4R8QNX2</accession>
<feature type="domain" description="N-acetyltransferase" evidence="1">
    <location>
        <begin position="173"/>
        <end position="245"/>
    </location>
</feature>
<name>A0A4R8QNX2_COLTR</name>